<name>A0AAV4D4K8_9GAST</name>
<evidence type="ECO:0000313" key="1">
    <source>
        <dbReference type="EMBL" id="GFO39152.1"/>
    </source>
</evidence>
<reference evidence="1 2" key="1">
    <citation type="journal article" date="2021" name="Elife">
        <title>Chloroplast acquisition without the gene transfer in kleptoplastic sea slugs, Plakobranchus ocellatus.</title>
        <authorList>
            <person name="Maeda T."/>
            <person name="Takahashi S."/>
            <person name="Yoshida T."/>
            <person name="Shimamura S."/>
            <person name="Takaki Y."/>
            <person name="Nagai Y."/>
            <person name="Toyoda A."/>
            <person name="Suzuki Y."/>
            <person name="Arimoto A."/>
            <person name="Ishii H."/>
            <person name="Satoh N."/>
            <person name="Nishiyama T."/>
            <person name="Hasebe M."/>
            <person name="Maruyama T."/>
            <person name="Minagawa J."/>
            <person name="Obokata J."/>
            <person name="Shigenobu S."/>
        </authorList>
    </citation>
    <scope>NUCLEOTIDE SEQUENCE [LARGE SCALE GENOMIC DNA]</scope>
</reference>
<dbReference type="AlphaFoldDB" id="A0AAV4D4K8"/>
<protein>
    <submittedName>
        <fullName evidence="1">Uncharacterized protein</fullName>
    </submittedName>
</protein>
<sequence length="95" mass="10176">MSQFQGQGESAQALLAALTSQLQSMAVQPGGHINAVFVSIKLPEFWSSSLVVWFARVEASVQIFSQNTDSPLIFAANASCLSTIFLSSCERPTPP</sequence>
<accession>A0AAV4D4K8</accession>
<proteinExistence type="predicted"/>
<gene>
    <name evidence="1" type="ORF">PoB_006565700</name>
</gene>
<dbReference type="EMBL" id="BLXT01007427">
    <property type="protein sequence ID" value="GFO39152.1"/>
    <property type="molecule type" value="Genomic_DNA"/>
</dbReference>
<organism evidence="1 2">
    <name type="scientific">Plakobranchus ocellatus</name>
    <dbReference type="NCBI Taxonomy" id="259542"/>
    <lineage>
        <taxon>Eukaryota</taxon>
        <taxon>Metazoa</taxon>
        <taxon>Spiralia</taxon>
        <taxon>Lophotrochozoa</taxon>
        <taxon>Mollusca</taxon>
        <taxon>Gastropoda</taxon>
        <taxon>Heterobranchia</taxon>
        <taxon>Euthyneura</taxon>
        <taxon>Panpulmonata</taxon>
        <taxon>Sacoglossa</taxon>
        <taxon>Placobranchoidea</taxon>
        <taxon>Plakobranchidae</taxon>
        <taxon>Plakobranchus</taxon>
    </lineage>
</organism>
<comment type="caution">
    <text evidence="1">The sequence shown here is derived from an EMBL/GenBank/DDBJ whole genome shotgun (WGS) entry which is preliminary data.</text>
</comment>
<dbReference type="Proteomes" id="UP000735302">
    <property type="component" value="Unassembled WGS sequence"/>
</dbReference>
<keyword evidence="2" id="KW-1185">Reference proteome</keyword>
<evidence type="ECO:0000313" key="2">
    <source>
        <dbReference type="Proteomes" id="UP000735302"/>
    </source>
</evidence>